<evidence type="ECO:0000256" key="2">
    <source>
        <dbReference type="ARBA" id="ARBA00023180"/>
    </source>
</evidence>
<evidence type="ECO:0000313" key="4">
    <source>
        <dbReference type="Proteomes" id="UP001054945"/>
    </source>
</evidence>
<keyword evidence="1" id="KW-1015">Disulfide bond</keyword>
<dbReference type="PANTHER" id="PTHR11675:SF134">
    <property type="entry name" value="N-ACETYLGALACTOSAMINYLTRANSFERASE 4-RELATED"/>
    <property type="match status" value="1"/>
</dbReference>
<evidence type="ECO:0000313" key="3">
    <source>
        <dbReference type="EMBL" id="GIX90938.1"/>
    </source>
</evidence>
<dbReference type="GO" id="GO:0006493">
    <property type="term" value="P:protein O-linked glycosylation"/>
    <property type="evidence" value="ECO:0007669"/>
    <property type="project" value="TreeGrafter"/>
</dbReference>
<name>A0AAV4P2Z8_CAEEX</name>
<gene>
    <name evidence="3" type="primary">Pgant6</name>
    <name evidence="3" type="ORF">CEXT_347211</name>
</gene>
<reference evidence="3 4" key="1">
    <citation type="submission" date="2021-06" db="EMBL/GenBank/DDBJ databases">
        <title>Caerostris extrusa draft genome.</title>
        <authorList>
            <person name="Kono N."/>
            <person name="Arakawa K."/>
        </authorList>
    </citation>
    <scope>NUCLEOTIDE SEQUENCE [LARGE SCALE GENOMIC DNA]</scope>
</reference>
<keyword evidence="2" id="KW-0325">Glycoprotein</keyword>
<dbReference type="AlphaFoldDB" id="A0AAV4P2Z8"/>
<dbReference type="InterPro" id="IPR029044">
    <property type="entry name" value="Nucleotide-diphossugar_trans"/>
</dbReference>
<dbReference type="GO" id="GO:0004653">
    <property type="term" value="F:polypeptide N-acetylgalactosaminyltransferase activity"/>
    <property type="evidence" value="ECO:0007669"/>
    <property type="project" value="TreeGrafter"/>
</dbReference>
<organism evidence="3 4">
    <name type="scientific">Caerostris extrusa</name>
    <name type="common">Bark spider</name>
    <name type="synonym">Caerostris bankana</name>
    <dbReference type="NCBI Taxonomy" id="172846"/>
    <lineage>
        <taxon>Eukaryota</taxon>
        <taxon>Metazoa</taxon>
        <taxon>Ecdysozoa</taxon>
        <taxon>Arthropoda</taxon>
        <taxon>Chelicerata</taxon>
        <taxon>Arachnida</taxon>
        <taxon>Araneae</taxon>
        <taxon>Araneomorphae</taxon>
        <taxon>Entelegynae</taxon>
        <taxon>Araneoidea</taxon>
        <taxon>Araneidae</taxon>
        <taxon>Caerostris</taxon>
    </lineage>
</organism>
<keyword evidence="4" id="KW-1185">Reference proteome</keyword>
<protein>
    <submittedName>
        <fullName evidence="3">N-acetylgalactosaminyltransferase 6</fullName>
    </submittedName>
</protein>
<evidence type="ECO:0000256" key="1">
    <source>
        <dbReference type="ARBA" id="ARBA00023157"/>
    </source>
</evidence>
<sequence>MLGDDSEPIAIDRKTVTCPFIDVIDYETLAYRAQDEGARGAFDWELYYKRLPLLPEDLKHPSAPFKEPRDGWRTFAIDRRFF</sequence>
<dbReference type="EMBL" id="BPLR01003976">
    <property type="protein sequence ID" value="GIX90938.1"/>
    <property type="molecule type" value="Genomic_DNA"/>
</dbReference>
<dbReference type="Gene3D" id="3.90.550.10">
    <property type="entry name" value="Spore Coat Polysaccharide Biosynthesis Protein SpsA, Chain A"/>
    <property type="match status" value="1"/>
</dbReference>
<proteinExistence type="predicted"/>
<dbReference type="Proteomes" id="UP001054945">
    <property type="component" value="Unassembled WGS sequence"/>
</dbReference>
<dbReference type="PANTHER" id="PTHR11675">
    <property type="entry name" value="N-ACETYLGALACTOSAMINYLTRANSFERASE"/>
    <property type="match status" value="1"/>
</dbReference>
<comment type="caution">
    <text evidence="3">The sequence shown here is derived from an EMBL/GenBank/DDBJ whole genome shotgun (WGS) entry which is preliminary data.</text>
</comment>
<dbReference type="GO" id="GO:0005794">
    <property type="term" value="C:Golgi apparatus"/>
    <property type="evidence" value="ECO:0007669"/>
    <property type="project" value="TreeGrafter"/>
</dbReference>
<accession>A0AAV4P2Z8</accession>